<dbReference type="InterPro" id="IPR023296">
    <property type="entry name" value="Glyco_hydro_beta-prop_sf"/>
</dbReference>
<feature type="domain" description="Glycosyl hydrolase family 32 C-terminal" evidence="7">
    <location>
        <begin position="357"/>
        <end position="458"/>
    </location>
</feature>
<dbReference type="PROSITE" id="PS00609">
    <property type="entry name" value="GLYCOSYL_HYDROL_F32"/>
    <property type="match status" value="1"/>
</dbReference>
<dbReference type="InterPro" id="IPR013189">
    <property type="entry name" value="Glyco_hydro_32_C"/>
</dbReference>
<dbReference type="GO" id="GO:0005737">
    <property type="term" value="C:cytoplasm"/>
    <property type="evidence" value="ECO:0007669"/>
    <property type="project" value="UniProtKB-SubCell"/>
</dbReference>
<evidence type="ECO:0000259" key="7">
    <source>
        <dbReference type="Pfam" id="PF08244"/>
    </source>
</evidence>
<comment type="function">
    <text evidence="5">Enables the bacterium to metabolize sucrose as a sole carbon source.</text>
</comment>
<name>A0A0B8Q990_9VIBR</name>
<dbReference type="Pfam" id="PF08244">
    <property type="entry name" value="Glyco_hydro_32C"/>
    <property type="match status" value="1"/>
</dbReference>
<keyword evidence="2 4" id="KW-0378">Hydrolase</keyword>
<evidence type="ECO:0000256" key="3">
    <source>
        <dbReference type="ARBA" id="ARBA00023295"/>
    </source>
</evidence>
<keyword evidence="5" id="KW-0963">Cytoplasm</keyword>
<proteinExistence type="inferred from homology"/>
<dbReference type="NCBIfam" id="TIGR01322">
    <property type="entry name" value="scrB_fam"/>
    <property type="match status" value="1"/>
</dbReference>
<dbReference type="SMART" id="SM00640">
    <property type="entry name" value="Glyco_32"/>
    <property type="match status" value="1"/>
</dbReference>
<comment type="pathway">
    <text evidence="5">Glycan biosynthesis; sucrose metabolism.</text>
</comment>
<evidence type="ECO:0000256" key="5">
    <source>
        <dbReference type="RuleBase" id="RU365015"/>
    </source>
</evidence>
<keyword evidence="5" id="KW-0119">Carbohydrate metabolism</keyword>
<dbReference type="STRING" id="1481914.JCM19241_1529"/>
<comment type="caution">
    <text evidence="8">The sequence shown here is derived from an EMBL/GenBank/DDBJ whole genome shotgun (WGS) entry which is preliminary data.</text>
</comment>
<organism evidence="8 9">
    <name type="scientific">Vibrio ishigakensis</name>
    <dbReference type="NCBI Taxonomy" id="1481914"/>
    <lineage>
        <taxon>Bacteria</taxon>
        <taxon>Pseudomonadati</taxon>
        <taxon>Pseudomonadota</taxon>
        <taxon>Gammaproteobacteria</taxon>
        <taxon>Vibrionales</taxon>
        <taxon>Vibrionaceae</taxon>
        <taxon>Vibrio</taxon>
    </lineage>
</organism>
<dbReference type="InterPro" id="IPR013148">
    <property type="entry name" value="Glyco_hydro_32_N"/>
</dbReference>
<feature type="domain" description="Glycosyl hydrolase family 32 N-terminal" evidence="6">
    <location>
        <begin position="37"/>
        <end position="337"/>
    </location>
</feature>
<dbReference type="UniPathway" id="UPA00238"/>
<sequence length="485" mass="56177">MNWTIEQRYQRIDEMPNGYFKDLIEQRKKDNFYPSFHIAPPCGLLNDPNGLSQFNGEHHIFYQWFPIGPTHGLKHWYHVSTKDFVNYTDHGVALYPDSDYDSHGVYSGGGLVDNQELLLFFTGNKRDKDWVREPTQCYASMNKLGEITKHGVIVENSDYTEHFRDPKVWKEGDTYYMVVAAQTQELHGSMVLYRTKELSSWEHLGPIKTDYDQFGFMWECPDYFELDGKSIMLFSPQGVESDNPYEYKNIFSVSYILGDSLNKDKPELVNHKAITQPDFGFDFYAPQTYLDEQGRRIMYAWIGLPEIDTPSVDYQWTGLLTIPRELNVIDDMLVQTPLAELQNLRKEKLAVSDETLLPSSSFEFEFEADSNFSLELSNEKGDTLIFEMNEAEFKLDRSNNSHTYAEEYGLVRLAPRLDRTQHIQVFVDNSVLEIFINNGKHTMTSRFFIQDMNKLSLSAGIDATLYPLDSIVGLHSNTELNLANR</sequence>
<dbReference type="InterPro" id="IPR051214">
    <property type="entry name" value="GH32_Enzymes"/>
</dbReference>
<comment type="similarity">
    <text evidence="1 4">Belongs to the glycosyl hydrolase 32 family.</text>
</comment>
<evidence type="ECO:0000313" key="8">
    <source>
        <dbReference type="EMBL" id="GAM75186.1"/>
    </source>
</evidence>
<dbReference type="Pfam" id="PF00251">
    <property type="entry name" value="Glyco_hydro_32N"/>
    <property type="match status" value="1"/>
</dbReference>
<dbReference type="Proteomes" id="UP000031666">
    <property type="component" value="Unassembled WGS sequence"/>
</dbReference>
<gene>
    <name evidence="8" type="ORF">JCM19241_1529</name>
</gene>
<accession>A0A0B8Q990</accession>
<keyword evidence="3 4" id="KW-0326">Glycosidase</keyword>
<dbReference type="PANTHER" id="PTHR43101">
    <property type="entry name" value="BETA-FRUCTOSIDASE"/>
    <property type="match status" value="1"/>
</dbReference>
<dbReference type="InterPro" id="IPR001362">
    <property type="entry name" value="Glyco_hydro_32"/>
</dbReference>
<dbReference type="GO" id="GO:0005985">
    <property type="term" value="P:sucrose metabolic process"/>
    <property type="evidence" value="ECO:0007669"/>
    <property type="project" value="UniProtKB-UniPathway"/>
</dbReference>
<comment type="catalytic activity">
    <reaction evidence="4">
        <text>Hydrolysis of terminal non-reducing beta-D-fructofuranoside residues in beta-D-fructofuranosides.</text>
        <dbReference type="EC" id="3.2.1.26"/>
    </reaction>
</comment>
<evidence type="ECO:0000256" key="1">
    <source>
        <dbReference type="ARBA" id="ARBA00009902"/>
    </source>
</evidence>
<dbReference type="AlphaFoldDB" id="A0A0B8Q990"/>
<comment type="subcellular location">
    <subcellularLocation>
        <location evidence="5">Cytoplasm</location>
    </subcellularLocation>
</comment>
<dbReference type="PANTHER" id="PTHR43101:SF1">
    <property type="entry name" value="BETA-FRUCTOSIDASE"/>
    <property type="match status" value="1"/>
</dbReference>
<dbReference type="InterPro" id="IPR018053">
    <property type="entry name" value="Glyco_hydro_32_AS"/>
</dbReference>
<evidence type="ECO:0000256" key="4">
    <source>
        <dbReference type="RuleBase" id="RU362110"/>
    </source>
</evidence>
<dbReference type="Gene3D" id="2.60.120.560">
    <property type="entry name" value="Exo-inulinase, domain 1"/>
    <property type="match status" value="1"/>
</dbReference>
<evidence type="ECO:0000313" key="9">
    <source>
        <dbReference type="Proteomes" id="UP000031666"/>
    </source>
</evidence>
<dbReference type="SUPFAM" id="SSF75005">
    <property type="entry name" value="Arabinanase/levansucrase/invertase"/>
    <property type="match status" value="1"/>
</dbReference>
<reference evidence="8 9" key="1">
    <citation type="submission" date="2015-01" db="EMBL/GenBank/DDBJ databases">
        <title>Vibrio sp. C94 JCM 19241 whole genome shotgun sequence.</title>
        <authorList>
            <person name="Sawabe T."/>
            <person name="Meirelles P."/>
            <person name="Feng G."/>
            <person name="Sayaka M."/>
            <person name="Hattori M."/>
            <person name="Ohkuma M."/>
        </authorList>
    </citation>
    <scope>NUCLEOTIDE SEQUENCE [LARGE SCALE GENOMIC DNA]</scope>
    <source>
        <strain evidence="9">JCM 19241</strain>
    </source>
</reference>
<dbReference type="EMBL" id="BBSC01000003">
    <property type="protein sequence ID" value="GAM75186.1"/>
    <property type="molecule type" value="Genomic_DNA"/>
</dbReference>
<dbReference type="CDD" id="cd18623">
    <property type="entry name" value="GH32_ScrB-like"/>
    <property type="match status" value="1"/>
</dbReference>
<protein>
    <recommendedName>
        <fullName evidence="4">Sucrose-6-phosphate hydrolase</fullName>
        <ecNumber evidence="4">3.2.1.26</ecNumber>
    </recommendedName>
    <alternativeName>
        <fullName evidence="5">Invertase</fullName>
    </alternativeName>
</protein>
<dbReference type="GO" id="GO:0004564">
    <property type="term" value="F:beta-fructofuranosidase activity"/>
    <property type="evidence" value="ECO:0007669"/>
    <property type="project" value="UniProtKB-EC"/>
</dbReference>
<dbReference type="SUPFAM" id="SSF49899">
    <property type="entry name" value="Concanavalin A-like lectins/glucanases"/>
    <property type="match status" value="1"/>
</dbReference>
<evidence type="ECO:0000259" key="6">
    <source>
        <dbReference type="Pfam" id="PF00251"/>
    </source>
</evidence>
<evidence type="ECO:0000256" key="2">
    <source>
        <dbReference type="ARBA" id="ARBA00022801"/>
    </source>
</evidence>
<dbReference type="EC" id="3.2.1.26" evidence="4"/>
<dbReference type="InterPro" id="IPR013320">
    <property type="entry name" value="ConA-like_dom_sf"/>
</dbReference>
<dbReference type="InterPro" id="IPR006232">
    <property type="entry name" value="Suc6P_hydrolase"/>
</dbReference>
<reference evidence="8 9" key="2">
    <citation type="submission" date="2015-01" db="EMBL/GenBank/DDBJ databases">
        <authorList>
            <consortium name="NBRP consortium"/>
            <person name="Sawabe T."/>
            <person name="Meirelles P."/>
            <person name="Feng G."/>
            <person name="Sayaka M."/>
            <person name="Hattori M."/>
            <person name="Ohkuma M."/>
        </authorList>
    </citation>
    <scope>NUCLEOTIDE SEQUENCE [LARGE SCALE GENOMIC DNA]</scope>
    <source>
        <strain evidence="9">JCM 19241</strain>
    </source>
</reference>
<dbReference type="Gene3D" id="2.115.10.20">
    <property type="entry name" value="Glycosyl hydrolase domain, family 43"/>
    <property type="match status" value="1"/>
</dbReference>